<dbReference type="Proteomes" id="UP000663166">
    <property type="component" value="Chromosome"/>
</dbReference>
<reference evidence="3 10" key="3">
    <citation type="submission" date="2018-01" db="EMBL/GenBank/DDBJ databases">
        <title>Draft Genomic Sequencing Of Potential Extraintestinal Pathogenic Escherichia coli B8S18 Isolated From Retail Chicken Skin.</title>
        <authorList>
            <person name="Xu A."/>
            <person name="Tilman S."/>
            <person name="Wisser-Parker K."/>
            <person name="Sheen S."/>
            <person name="Sommers C."/>
        </authorList>
    </citation>
    <scope>NUCLEOTIDE SEQUENCE [LARGE SCALE GENOMIC DNA]</scope>
    <source>
        <strain evidence="3 10">B8S18Com</strain>
    </source>
</reference>
<organism evidence="1 8">
    <name type="scientific">Escherichia coli</name>
    <dbReference type="NCBI Taxonomy" id="562"/>
    <lineage>
        <taxon>Bacteria</taxon>
        <taxon>Pseudomonadati</taxon>
        <taxon>Pseudomonadota</taxon>
        <taxon>Gammaproteobacteria</taxon>
        <taxon>Enterobacterales</taxon>
        <taxon>Enterobacteriaceae</taxon>
        <taxon>Escherichia</taxon>
    </lineage>
</organism>
<reference evidence="2 9" key="2">
    <citation type="submission" date="2016-10" db="EMBL/GenBank/DDBJ databases">
        <title>Whole genome sequences of antibiotic resistant commensal Escherichia coli from healthy Australian adults.</title>
        <authorList>
            <person name="Moran R.A."/>
            <person name="Anantham S."/>
            <person name="Nigro S.J."/>
            <person name="Holt K.E."/>
            <person name="Hall R.M."/>
        </authorList>
    </citation>
    <scope>NUCLEOTIDE SEQUENCE [LARGE SCALE GENOMIC DNA]</scope>
    <source>
        <strain evidence="2 9">2.3-R4</strain>
    </source>
</reference>
<protein>
    <submittedName>
        <fullName evidence="1">Uncharacterized protein</fullName>
    </submittedName>
</protein>
<reference evidence="1 8" key="1">
    <citation type="submission" date="2016-10" db="EMBL/GenBank/DDBJ databases">
        <title>Comprehensive resistome analysis reveals the prevalence of NDM and MCR-1 in Chinese poultry production.</title>
        <authorList>
            <person name="Wang Y."/>
            <person name="Zhang R."/>
            <person name="Li J."/>
            <person name="Wu Z."/>
            <person name="Wenjuan Y."/>
            <person name="Schwarz S."/>
            <person name="Tyrrell J."/>
            <person name="Zheng Y."/>
            <person name="Wang S."/>
            <person name="Shen Z."/>
            <person name="Liu Z."/>
            <person name="Lei L."/>
            <person name="Li M."/>
            <person name="Zhang Q."/>
            <person name="Wu C."/>
            <person name="Zhang Q."/>
            <person name="Wu Y."/>
            <person name="Walsh T."/>
            <person name="Shen J."/>
        </authorList>
    </citation>
    <scope>NUCLEOTIDE SEQUENCE [LARGE SCALE GENOMIC DNA]</scope>
    <source>
        <strain evidence="1 8">570</strain>
    </source>
</reference>
<dbReference type="EMBL" id="PPHQ01000082">
    <property type="protein sequence ID" value="PNY64675.1"/>
    <property type="molecule type" value="Genomic_DNA"/>
</dbReference>
<dbReference type="Proteomes" id="UP000184277">
    <property type="component" value="Unassembled WGS sequence"/>
</dbReference>
<name>A0A1M2HW37_ECOLX</name>
<evidence type="ECO:0000313" key="2">
    <source>
        <dbReference type="EMBL" id="OOK23311.1"/>
    </source>
</evidence>
<evidence type="ECO:0000313" key="6">
    <source>
        <dbReference type="EMBL" id="RDA31160.1"/>
    </source>
</evidence>
<dbReference type="EMBL" id="CP070393">
    <property type="protein sequence ID" value="QRZ97846.1"/>
    <property type="molecule type" value="Genomic_DNA"/>
</dbReference>
<reference evidence="6 12" key="6">
    <citation type="submission" date="2018-07" db="EMBL/GenBank/DDBJ databases">
        <title>Whole Genome Sequence Analysis of Avian Pathogenic E. coli - An Australian Perspective.</title>
        <authorList>
            <person name="Cummins M.L."/>
            <person name="Reid C.J."/>
            <person name="Roy Chowdhury P."/>
            <person name="Bushell R."/>
            <person name="Esbert N."/>
            <person name="Tivendale K.A."/>
            <person name="Noormohammadi A.H."/>
            <person name="Islam S."/>
            <person name="Marenda M.S."/>
            <person name="Browning G.F."/>
            <person name="Markham P.F."/>
            <person name="Djordjevic S.P."/>
        </authorList>
    </citation>
    <scope>NUCLEOTIDE SEQUENCE [LARGE SCALE GENOMIC DNA]</scope>
    <source>
        <strain evidence="6 12">AVC211</strain>
    </source>
</reference>
<reference evidence="4 11" key="4">
    <citation type="submission" date="2018-04" db="EMBL/GenBank/DDBJ databases">
        <title>Draft Genomic Sequencing Of Potential Extraintestinal Pathogenic Escherichia coli B8S56 Isolated from Retail Chicken Skin.</title>
        <authorList>
            <person name="Xu A."/>
            <person name="Tilman S."/>
            <person name="Wisser-Parker K."/>
            <person name="Scullen O.J."/>
            <person name="Sommers C."/>
        </authorList>
    </citation>
    <scope>NUCLEOTIDE SEQUENCE [LARGE SCALE GENOMIC DNA]</scope>
    <source>
        <strain evidence="4 11">B8S56</strain>
    </source>
</reference>
<evidence type="ECO:0000313" key="3">
    <source>
        <dbReference type="EMBL" id="PNY64675.1"/>
    </source>
</evidence>
<dbReference type="AlphaFoldDB" id="A0A1M2HW37"/>
<reference evidence="5" key="7">
    <citation type="submission" date="2021-02" db="EMBL/GenBank/DDBJ databases">
        <title>Co-localization of colistin and carbapenem -resistance genes on a novel transferable IncHI2 plasmid in Escherichia coli from chicken-origin.</title>
        <authorList>
            <person name="Hoffmann M."/>
            <person name="Balkey M."/>
            <person name="Ronco T."/>
            <person name="Hendriksen R.S."/>
        </authorList>
    </citation>
    <scope>NUCLEOTIDE SEQUENCE</scope>
    <source>
        <strain evidence="5">CFSAN083829</strain>
    </source>
</reference>
<dbReference type="Proteomes" id="UP000253687">
    <property type="component" value="Unassembled WGS sequence"/>
</dbReference>
<sequence>MFALKLTDERGREWISPVAPPLNLVRRFHFTLSARDAVMQFIDTGVPTNYRCVIFIKQISGNQSFHGEMVQLNGTWQYDIFSAGTGQEPGMEQDSTYVVYVFANMVNVWPQWGIQLCDSHGRVVWNTEMLPLEVKMTRIWEKDVPISVGHDVAVMPGCTQWTTVQEGESYYWYTASFNARNSQLWRQSTFAEDNVAAPNDNSGVVNNLCYYINAEIYDAY</sequence>
<evidence type="ECO:0000313" key="1">
    <source>
        <dbReference type="EMBL" id="OJR52592.1"/>
    </source>
</evidence>
<evidence type="ECO:0000313" key="9">
    <source>
        <dbReference type="Proteomes" id="UP000188855"/>
    </source>
</evidence>
<evidence type="ECO:0000313" key="8">
    <source>
        <dbReference type="Proteomes" id="UP000184277"/>
    </source>
</evidence>
<reference evidence="7 13" key="5">
    <citation type="submission" date="2018-06" db="EMBL/GenBank/DDBJ databases">
        <authorList>
            <consortium name="Pathogen Informatics"/>
            <person name="Doyle S."/>
        </authorList>
    </citation>
    <scope>NUCLEOTIDE SEQUENCE [LARGE SCALE GENOMIC DNA]</scope>
    <source>
        <strain evidence="7 13">NCTC11112</strain>
    </source>
</reference>
<dbReference type="EMBL" id="MPAF01000103">
    <property type="protein sequence ID" value="OOK23311.1"/>
    <property type="molecule type" value="Genomic_DNA"/>
</dbReference>
<dbReference type="Proteomes" id="UP000254817">
    <property type="component" value="Unassembled WGS sequence"/>
</dbReference>
<dbReference type="RefSeq" id="WP_000457788.1">
    <property type="nucleotide sequence ID" value="NZ_CABGZL010000097.1"/>
</dbReference>
<dbReference type="Proteomes" id="UP000236598">
    <property type="component" value="Unassembled WGS sequence"/>
</dbReference>
<dbReference type="EMBL" id="UGAW01000002">
    <property type="protein sequence ID" value="STI48094.1"/>
    <property type="molecule type" value="Genomic_DNA"/>
</dbReference>
<dbReference type="Proteomes" id="UP000245761">
    <property type="component" value="Unassembled WGS sequence"/>
</dbReference>
<evidence type="ECO:0000313" key="11">
    <source>
        <dbReference type="Proteomes" id="UP000245761"/>
    </source>
</evidence>
<evidence type="ECO:0000313" key="12">
    <source>
        <dbReference type="Proteomes" id="UP000253687"/>
    </source>
</evidence>
<dbReference type="EMBL" id="QOGZ01000069">
    <property type="protein sequence ID" value="RDA31160.1"/>
    <property type="molecule type" value="Genomic_DNA"/>
</dbReference>
<evidence type="ECO:0000313" key="4">
    <source>
        <dbReference type="EMBL" id="PWH58750.1"/>
    </source>
</evidence>
<evidence type="ECO:0000313" key="10">
    <source>
        <dbReference type="Proteomes" id="UP000236598"/>
    </source>
</evidence>
<proteinExistence type="predicted"/>
<dbReference type="Proteomes" id="UP000188855">
    <property type="component" value="Unassembled WGS sequence"/>
</dbReference>
<accession>A0A1M2HW37</accession>
<dbReference type="EMBL" id="QEMT01000038">
    <property type="protein sequence ID" value="PWH58750.1"/>
    <property type="molecule type" value="Genomic_DNA"/>
</dbReference>
<gene>
    <name evidence="1" type="ORF">BK383_21935</name>
    <name evidence="2" type="ORF">BMT91_25495</name>
    <name evidence="3" type="ORF">C2M16_27935</name>
    <name evidence="4" type="ORF">DD762_19200</name>
    <name evidence="6" type="ORF">DTL43_25955</name>
    <name evidence="5" type="ORF">JNP96_01870</name>
    <name evidence="7" type="ORF">NCTC11112_07326</name>
</gene>
<evidence type="ECO:0000313" key="7">
    <source>
        <dbReference type="EMBL" id="STI48094.1"/>
    </source>
</evidence>
<evidence type="ECO:0000313" key="5">
    <source>
        <dbReference type="EMBL" id="QRZ97846.1"/>
    </source>
</evidence>
<evidence type="ECO:0000313" key="13">
    <source>
        <dbReference type="Proteomes" id="UP000254817"/>
    </source>
</evidence>
<dbReference type="EMBL" id="MOKI01000046">
    <property type="protein sequence ID" value="OJR52592.1"/>
    <property type="molecule type" value="Genomic_DNA"/>
</dbReference>